<feature type="domain" description="Response regulatory" evidence="8">
    <location>
        <begin position="2"/>
        <end position="113"/>
    </location>
</feature>
<evidence type="ECO:0000313" key="11">
    <source>
        <dbReference type="Proteomes" id="UP001589748"/>
    </source>
</evidence>
<evidence type="ECO:0000256" key="5">
    <source>
        <dbReference type="ARBA" id="ARBA00041201"/>
    </source>
</evidence>
<name>A0ABV5LUG3_9ACTN</name>
<keyword evidence="3 7" id="KW-0238">DNA-binding</keyword>
<keyword evidence="2" id="KW-0805">Transcription regulation</keyword>
<dbReference type="InterPro" id="IPR011006">
    <property type="entry name" value="CheY-like_superfamily"/>
</dbReference>
<keyword evidence="4" id="KW-0804">Transcription</keyword>
<feature type="domain" description="OmpR/PhoB-type" evidence="9">
    <location>
        <begin position="134"/>
        <end position="229"/>
    </location>
</feature>
<evidence type="ECO:0000313" key="10">
    <source>
        <dbReference type="EMBL" id="MFB9377733.1"/>
    </source>
</evidence>
<dbReference type="Pfam" id="PF00072">
    <property type="entry name" value="Response_reg"/>
    <property type="match status" value="1"/>
</dbReference>
<dbReference type="EMBL" id="JBHMDM010000007">
    <property type="protein sequence ID" value="MFB9377733.1"/>
    <property type="molecule type" value="Genomic_DNA"/>
</dbReference>
<dbReference type="CDD" id="cd00383">
    <property type="entry name" value="trans_reg_C"/>
    <property type="match status" value="1"/>
</dbReference>
<dbReference type="Gene3D" id="1.10.10.10">
    <property type="entry name" value="Winged helix-like DNA-binding domain superfamily/Winged helix DNA-binding domain"/>
    <property type="match status" value="1"/>
</dbReference>
<proteinExistence type="predicted"/>
<comment type="caution">
    <text evidence="10">The sequence shown here is derived from an EMBL/GenBank/DDBJ whole genome shotgun (WGS) entry which is preliminary data.</text>
</comment>
<accession>A0ABV5LUG3</accession>
<dbReference type="PANTHER" id="PTHR48111">
    <property type="entry name" value="REGULATOR OF RPOS"/>
    <property type="match status" value="1"/>
</dbReference>
<dbReference type="SMART" id="SM00862">
    <property type="entry name" value="Trans_reg_C"/>
    <property type="match status" value="1"/>
</dbReference>
<dbReference type="Proteomes" id="UP001589748">
    <property type="component" value="Unassembled WGS sequence"/>
</dbReference>
<protein>
    <recommendedName>
        <fullName evidence="5">Sensory transduction protein RegX3</fullName>
    </recommendedName>
</protein>
<reference evidence="10 11" key="1">
    <citation type="submission" date="2024-09" db="EMBL/GenBank/DDBJ databases">
        <authorList>
            <person name="Sun Q."/>
            <person name="Mori K."/>
        </authorList>
    </citation>
    <scope>NUCLEOTIDE SEQUENCE [LARGE SCALE GENOMIC DNA]</scope>
    <source>
        <strain evidence="10 11">TISTR 1856</strain>
    </source>
</reference>
<dbReference type="PANTHER" id="PTHR48111:SF72">
    <property type="entry name" value="SENSORY TRANSDUCTION PROTEIN REGX3"/>
    <property type="match status" value="1"/>
</dbReference>
<evidence type="ECO:0000256" key="1">
    <source>
        <dbReference type="ARBA" id="ARBA00022553"/>
    </source>
</evidence>
<dbReference type="InterPro" id="IPR001867">
    <property type="entry name" value="OmpR/PhoB-type_DNA-bd"/>
</dbReference>
<gene>
    <name evidence="10" type="ORF">ACFFVI_12220</name>
</gene>
<dbReference type="PROSITE" id="PS51755">
    <property type="entry name" value="OMPR_PHOB"/>
    <property type="match status" value="1"/>
</dbReference>
<dbReference type="SUPFAM" id="SSF52172">
    <property type="entry name" value="CheY-like"/>
    <property type="match status" value="1"/>
</dbReference>
<evidence type="ECO:0000256" key="7">
    <source>
        <dbReference type="PROSITE-ProRule" id="PRU01091"/>
    </source>
</evidence>
<evidence type="ECO:0000256" key="6">
    <source>
        <dbReference type="PROSITE-ProRule" id="PRU00169"/>
    </source>
</evidence>
<dbReference type="Pfam" id="PF00486">
    <property type="entry name" value="Trans_reg_C"/>
    <property type="match status" value="1"/>
</dbReference>
<dbReference type="InterPro" id="IPR001789">
    <property type="entry name" value="Sig_transdc_resp-reg_receiver"/>
</dbReference>
<dbReference type="SMART" id="SM00448">
    <property type="entry name" value="REC"/>
    <property type="match status" value="1"/>
</dbReference>
<evidence type="ECO:0000256" key="2">
    <source>
        <dbReference type="ARBA" id="ARBA00023015"/>
    </source>
</evidence>
<dbReference type="PROSITE" id="PS50110">
    <property type="entry name" value="RESPONSE_REGULATORY"/>
    <property type="match status" value="1"/>
</dbReference>
<evidence type="ECO:0000259" key="8">
    <source>
        <dbReference type="PROSITE" id="PS50110"/>
    </source>
</evidence>
<evidence type="ECO:0000259" key="9">
    <source>
        <dbReference type="PROSITE" id="PS51755"/>
    </source>
</evidence>
<feature type="DNA-binding region" description="OmpR/PhoB-type" evidence="7">
    <location>
        <begin position="134"/>
        <end position="229"/>
    </location>
</feature>
<evidence type="ECO:0000256" key="4">
    <source>
        <dbReference type="ARBA" id="ARBA00023163"/>
    </source>
</evidence>
<evidence type="ECO:0000256" key="3">
    <source>
        <dbReference type="ARBA" id="ARBA00023125"/>
    </source>
</evidence>
<keyword evidence="11" id="KW-1185">Reference proteome</keyword>
<sequence length="229" mass="24296">MKVLVVEDDDGVAGAVVDALRTYGHAVLRVAGISEARGVLGDVDLVLLDLGLPDGDGLVLLRELRHRSRTPVLVMTARSAERDVVRALHLGADDYLVKPVRLRELLARIDVVAARAGVGAGRTGPGAEEGAEEVGPVVVGDLEIDLAAHRVLVGGETVELTRKEFEILAVLARRTGVVVPRQLILDEVWGDAHLGASRSLDVHLTGLRGKLDRPGLLVTVRGVGLRLGE</sequence>
<organism evidence="10 11">
    <name type="scientific">Kineococcus gynurae</name>
    <dbReference type="NCBI Taxonomy" id="452979"/>
    <lineage>
        <taxon>Bacteria</taxon>
        <taxon>Bacillati</taxon>
        <taxon>Actinomycetota</taxon>
        <taxon>Actinomycetes</taxon>
        <taxon>Kineosporiales</taxon>
        <taxon>Kineosporiaceae</taxon>
        <taxon>Kineococcus</taxon>
    </lineage>
</organism>
<dbReference type="RefSeq" id="WP_380137937.1">
    <property type="nucleotide sequence ID" value="NZ_JBHLUI010000008.1"/>
</dbReference>
<dbReference type="InterPro" id="IPR039420">
    <property type="entry name" value="WalR-like"/>
</dbReference>
<feature type="modified residue" description="4-aspartylphosphate" evidence="6">
    <location>
        <position position="49"/>
    </location>
</feature>
<dbReference type="InterPro" id="IPR036388">
    <property type="entry name" value="WH-like_DNA-bd_sf"/>
</dbReference>
<dbReference type="Gene3D" id="3.40.50.2300">
    <property type="match status" value="1"/>
</dbReference>
<keyword evidence="1 6" id="KW-0597">Phosphoprotein</keyword>